<name>A0A7S1ST50_9CHLO</name>
<accession>A0A7S1ST50</accession>
<dbReference type="EMBL" id="HBGG01018844">
    <property type="protein sequence ID" value="CAD9207485.1"/>
    <property type="molecule type" value="Transcribed_RNA"/>
</dbReference>
<organism evidence="1">
    <name type="scientific">Tetraselmis chuii</name>
    <dbReference type="NCBI Taxonomy" id="63592"/>
    <lineage>
        <taxon>Eukaryota</taxon>
        <taxon>Viridiplantae</taxon>
        <taxon>Chlorophyta</taxon>
        <taxon>core chlorophytes</taxon>
        <taxon>Chlorodendrophyceae</taxon>
        <taxon>Chlorodendrales</taxon>
        <taxon>Chlorodendraceae</taxon>
        <taxon>Tetraselmis</taxon>
    </lineage>
</organism>
<sequence length="134" mass="15042">MDTLEAGGAGISGVASAVLHGNCGIQDAVVACRRVAESLEFNWDKNWHSIRRKYPRLTAVLKQLKSLCNWACHSEYSKRWPNTIVTQEHMDDLVSSLETVVDAFEECRKAKNRASTIDDKDLCKAFSSRVRLTN</sequence>
<evidence type="ECO:0000313" key="1">
    <source>
        <dbReference type="EMBL" id="CAD9207485.1"/>
    </source>
</evidence>
<protein>
    <submittedName>
        <fullName evidence="1">Uncharacterized protein</fullName>
    </submittedName>
</protein>
<reference evidence="1" key="1">
    <citation type="submission" date="2021-01" db="EMBL/GenBank/DDBJ databases">
        <authorList>
            <person name="Corre E."/>
            <person name="Pelletier E."/>
            <person name="Niang G."/>
            <person name="Scheremetjew M."/>
            <person name="Finn R."/>
            <person name="Kale V."/>
            <person name="Holt S."/>
            <person name="Cochrane G."/>
            <person name="Meng A."/>
            <person name="Brown T."/>
            <person name="Cohen L."/>
        </authorList>
    </citation>
    <scope>NUCLEOTIDE SEQUENCE</scope>
    <source>
        <strain evidence="1">PLY429</strain>
    </source>
</reference>
<dbReference type="AlphaFoldDB" id="A0A7S1ST50"/>
<gene>
    <name evidence="1" type="ORF">TCHU04912_LOCUS9721</name>
</gene>
<proteinExistence type="predicted"/>